<name>A0A9D1MPI4_9FIRM</name>
<protein>
    <recommendedName>
        <fullName evidence="10">Small ribosomal subunit biogenesis GTPase RsgA</fullName>
        <ecNumber evidence="10">3.6.1.-</ecNumber>
    </recommendedName>
</protein>
<evidence type="ECO:0000256" key="6">
    <source>
        <dbReference type="ARBA" id="ARBA00022801"/>
    </source>
</evidence>
<sequence>MIAKQGRVIKNYMGYYYVDVGNNEIVTCKVKGKMKQNRFSLFTGDFVRLEINGTEGMITEILPRKNFLLRPNVANIDLVVITCAAASPDFSFLLTDKLLALAEFAKIPAVICINKIDLAPKGLIQHCQAIYEEIGYQLLPVSAQTGAGLEELLSVVTGKVTVFAGPSGVGKSSLLNAIDPKITRSVGDVSIKIGRGKHTTRFAHFLPFAEGYIVDTPGFGNVNIDEFKKELLPRCFKEFTKEAPQCRFNGCTHTHEPECAVKEALVHGEIATSRYQSYLTMKLEIETAQERGIKK</sequence>
<feature type="domain" description="EngC GTPase" evidence="11">
    <location>
        <begin position="74"/>
        <end position="220"/>
    </location>
</feature>
<dbReference type="GO" id="GO:0046872">
    <property type="term" value="F:metal ion binding"/>
    <property type="evidence" value="ECO:0007669"/>
    <property type="project" value="UniProtKB-KW"/>
</dbReference>
<dbReference type="PROSITE" id="PS50936">
    <property type="entry name" value="ENGC_GTPASE"/>
    <property type="match status" value="1"/>
</dbReference>
<dbReference type="InterPro" id="IPR004881">
    <property type="entry name" value="Ribosome_biogen_GTPase_RsgA"/>
</dbReference>
<feature type="binding site" evidence="10">
    <location>
        <begin position="114"/>
        <end position="117"/>
    </location>
    <ligand>
        <name>GTP</name>
        <dbReference type="ChEBI" id="CHEBI:37565"/>
    </ligand>
</feature>
<reference evidence="13" key="1">
    <citation type="submission" date="2020-10" db="EMBL/GenBank/DDBJ databases">
        <authorList>
            <person name="Gilroy R."/>
        </authorList>
    </citation>
    <scope>NUCLEOTIDE SEQUENCE</scope>
    <source>
        <strain evidence="13">CHK160-1198</strain>
    </source>
</reference>
<dbReference type="GO" id="GO:0019843">
    <property type="term" value="F:rRNA binding"/>
    <property type="evidence" value="ECO:0007669"/>
    <property type="project" value="UniProtKB-KW"/>
</dbReference>
<dbReference type="SUPFAM" id="SSF52540">
    <property type="entry name" value="P-loop containing nucleoside triphosphate hydrolases"/>
    <property type="match status" value="1"/>
</dbReference>
<dbReference type="InterPro" id="IPR030378">
    <property type="entry name" value="G_CP_dom"/>
</dbReference>
<evidence type="ECO:0000256" key="7">
    <source>
        <dbReference type="ARBA" id="ARBA00022833"/>
    </source>
</evidence>
<dbReference type="EMBL" id="DVNI01000033">
    <property type="protein sequence ID" value="HIU63867.1"/>
    <property type="molecule type" value="Genomic_DNA"/>
</dbReference>
<evidence type="ECO:0000256" key="1">
    <source>
        <dbReference type="ARBA" id="ARBA00022490"/>
    </source>
</evidence>
<keyword evidence="5 10" id="KW-0547">Nucleotide-binding</keyword>
<feature type="binding site" evidence="10">
    <location>
        <position position="246"/>
    </location>
    <ligand>
        <name>Zn(2+)</name>
        <dbReference type="ChEBI" id="CHEBI:29105"/>
    </ligand>
</feature>
<dbReference type="InterPro" id="IPR027417">
    <property type="entry name" value="P-loop_NTPase"/>
</dbReference>
<evidence type="ECO:0000256" key="5">
    <source>
        <dbReference type="ARBA" id="ARBA00022741"/>
    </source>
</evidence>
<organism evidence="13 14">
    <name type="scientific">Candidatus Avacidaminococcus intestinavium</name>
    <dbReference type="NCBI Taxonomy" id="2840684"/>
    <lineage>
        <taxon>Bacteria</taxon>
        <taxon>Bacillati</taxon>
        <taxon>Bacillota</taxon>
        <taxon>Negativicutes</taxon>
        <taxon>Acidaminococcales</taxon>
        <taxon>Acidaminococcaceae</taxon>
        <taxon>Acidaminococcaceae incertae sedis</taxon>
        <taxon>Candidatus Avacidaminococcus</taxon>
    </lineage>
</organism>
<dbReference type="Gene3D" id="3.40.50.300">
    <property type="entry name" value="P-loop containing nucleotide triphosphate hydrolases"/>
    <property type="match status" value="1"/>
</dbReference>
<dbReference type="CDD" id="cd04466">
    <property type="entry name" value="S1_YloQ_GTPase"/>
    <property type="match status" value="1"/>
</dbReference>
<dbReference type="Gene3D" id="1.10.40.50">
    <property type="entry name" value="Probable gtpase engc, domain 3"/>
    <property type="match status" value="1"/>
</dbReference>
<feature type="domain" description="CP-type G" evidence="12">
    <location>
        <begin position="65"/>
        <end position="222"/>
    </location>
</feature>
<dbReference type="GO" id="GO:0003924">
    <property type="term" value="F:GTPase activity"/>
    <property type="evidence" value="ECO:0007669"/>
    <property type="project" value="UniProtKB-UniRule"/>
</dbReference>
<keyword evidence="7 10" id="KW-0862">Zinc</keyword>
<dbReference type="GO" id="GO:0005737">
    <property type="term" value="C:cytoplasm"/>
    <property type="evidence" value="ECO:0007669"/>
    <property type="project" value="UniProtKB-SubCell"/>
</dbReference>
<comment type="cofactor">
    <cofactor evidence="10">
        <name>Zn(2+)</name>
        <dbReference type="ChEBI" id="CHEBI:29105"/>
    </cofactor>
    <text evidence="10">Binds 1 zinc ion per subunit.</text>
</comment>
<comment type="subcellular location">
    <subcellularLocation>
        <location evidence="10">Cytoplasm</location>
    </subcellularLocation>
</comment>
<feature type="binding site" evidence="10">
    <location>
        <position position="251"/>
    </location>
    <ligand>
        <name>Zn(2+)</name>
        <dbReference type="ChEBI" id="CHEBI:29105"/>
    </ligand>
</feature>
<dbReference type="EC" id="3.6.1.-" evidence="10"/>
<evidence type="ECO:0000256" key="10">
    <source>
        <dbReference type="HAMAP-Rule" id="MF_01820"/>
    </source>
</evidence>
<evidence type="ECO:0000256" key="4">
    <source>
        <dbReference type="ARBA" id="ARBA00022730"/>
    </source>
</evidence>
<dbReference type="AlphaFoldDB" id="A0A9D1MPI4"/>
<proteinExistence type="inferred from homology"/>
<dbReference type="Gene3D" id="2.40.50.140">
    <property type="entry name" value="Nucleic acid-binding proteins"/>
    <property type="match status" value="1"/>
</dbReference>
<keyword evidence="3 10" id="KW-0479">Metal-binding</keyword>
<comment type="function">
    <text evidence="10">One of several proteins that assist in the late maturation steps of the functional core of the 30S ribosomal subunit. Helps release RbfA from mature subunits. May play a role in the assembly of ribosomal proteins into the subunit. Circularly permuted GTPase that catalyzes slow GTP hydrolysis, GTPase activity is stimulated by the 30S ribosomal subunit.</text>
</comment>
<keyword evidence="2 10" id="KW-0690">Ribosome biogenesis</keyword>
<evidence type="ECO:0000313" key="13">
    <source>
        <dbReference type="EMBL" id="HIU63867.1"/>
    </source>
</evidence>
<dbReference type="CDD" id="cd01854">
    <property type="entry name" value="YjeQ_EngC"/>
    <property type="match status" value="1"/>
</dbReference>
<evidence type="ECO:0000256" key="3">
    <source>
        <dbReference type="ARBA" id="ARBA00022723"/>
    </source>
</evidence>
<dbReference type="Pfam" id="PF03193">
    <property type="entry name" value="RsgA_GTPase"/>
    <property type="match status" value="1"/>
</dbReference>
<keyword evidence="1 10" id="KW-0963">Cytoplasm</keyword>
<evidence type="ECO:0000256" key="2">
    <source>
        <dbReference type="ARBA" id="ARBA00022517"/>
    </source>
</evidence>
<gene>
    <name evidence="10 13" type="primary">rsgA</name>
    <name evidence="13" type="ORF">IAB06_02325</name>
</gene>
<dbReference type="GO" id="GO:0005525">
    <property type="term" value="F:GTP binding"/>
    <property type="evidence" value="ECO:0007669"/>
    <property type="project" value="UniProtKB-UniRule"/>
</dbReference>
<dbReference type="Pfam" id="PF16745">
    <property type="entry name" value="RsgA_N"/>
    <property type="match status" value="1"/>
</dbReference>
<feature type="binding site" evidence="10">
    <location>
        <position position="253"/>
    </location>
    <ligand>
        <name>Zn(2+)</name>
        <dbReference type="ChEBI" id="CHEBI:29105"/>
    </ligand>
</feature>
<keyword evidence="8 10" id="KW-0694">RNA-binding</keyword>
<keyword evidence="9 10" id="KW-0342">GTP-binding</keyword>
<dbReference type="NCBIfam" id="TIGR00157">
    <property type="entry name" value="ribosome small subunit-dependent GTPase A"/>
    <property type="match status" value="1"/>
</dbReference>
<comment type="similarity">
    <text evidence="10">Belongs to the TRAFAC class YlqF/YawG GTPase family. RsgA subfamily.</text>
</comment>
<dbReference type="Proteomes" id="UP000824099">
    <property type="component" value="Unassembled WGS sequence"/>
</dbReference>
<dbReference type="InterPro" id="IPR010914">
    <property type="entry name" value="RsgA_GTPase_dom"/>
</dbReference>
<evidence type="ECO:0000256" key="8">
    <source>
        <dbReference type="ARBA" id="ARBA00022884"/>
    </source>
</evidence>
<dbReference type="PANTHER" id="PTHR32120:SF11">
    <property type="entry name" value="SMALL RIBOSOMAL SUBUNIT BIOGENESIS GTPASE RSGA 1, MITOCHONDRIAL-RELATED"/>
    <property type="match status" value="1"/>
</dbReference>
<feature type="binding site" evidence="10">
    <location>
        <begin position="165"/>
        <end position="173"/>
    </location>
    <ligand>
        <name>GTP</name>
        <dbReference type="ChEBI" id="CHEBI:37565"/>
    </ligand>
</feature>
<dbReference type="HAMAP" id="MF_01820">
    <property type="entry name" value="GTPase_RsgA"/>
    <property type="match status" value="1"/>
</dbReference>
<dbReference type="GO" id="GO:0042274">
    <property type="term" value="P:ribosomal small subunit biogenesis"/>
    <property type="evidence" value="ECO:0007669"/>
    <property type="project" value="UniProtKB-UniRule"/>
</dbReference>
<dbReference type="InterPro" id="IPR012340">
    <property type="entry name" value="NA-bd_OB-fold"/>
</dbReference>
<evidence type="ECO:0000259" key="12">
    <source>
        <dbReference type="PROSITE" id="PS51721"/>
    </source>
</evidence>
<keyword evidence="6 10" id="KW-0378">Hydrolase</keyword>
<dbReference type="InterPro" id="IPR031944">
    <property type="entry name" value="RsgA_N"/>
</dbReference>
<dbReference type="PROSITE" id="PS51721">
    <property type="entry name" value="G_CP"/>
    <property type="match status" value="1"/>
</dbReference>
<evidence type="ECO:0000256" key="9">
    <source>
        <dbReference type="ARBA" id="ARBA00023134"/>
    </source>
</evidence>
<dbReference type="PANTHER" id="PTHR32120">
    <property type="entry name" value="SMALL RIBOSOMAL SUBUNIT BIOGENESIS GTPASE RSGA"/>
    <property type="match status" value="1"/>
</dbReference>
<accession>A0A9D1MPI4</accession>
<dbReference type="SUPFAM" id="SSF50249">
    <property type="entry name" value="Nucleic acid-binding proteins"/>
    <property type="match status" value="1"/>
</dbReference>
<feature type="binding site" evidence="10">
    <location>
        <position position="259"/>
    </location>
    <ligand>
        <name>Zn(2+)</name>
        <dbReference type="ChEBI" id="CHEBI:29105"/>
    </ligand>
</feature>
<evidence type="ECO:0000313" key="14">
    <source>
        <dbReference type="Proteomes" id="UP000824099"/>
    </source>
</evidence>
<evidence type="ECO:0000259" key="11">
    <source>
        <dbReference type="PROSITE" id="PS50936"/>
    </source>
</evidence>
<reference evidence="13" key="2">
    <citation type="journal article" date="2021" name="PeerJ">
        <title>Extensive microbial diversity within the chicken gut microbiome revealed by metagenomics and culture.</title>
        <authorList>
            <person name="Gilroy R."/>
            <person name="Ravi A."/>
            <person name="Getino M."/>
            <person name="Pursley I."/>
            <person name="Horton D.L."/>
            <person name="Alikhan N.F."/>
            <person name="Baker D."/>
            <person name="Gharbi K."/>
            <person name="Hall N."/>
            <person name="Watson M."/>
            <person name="Adriaenssens E.M."/>
            <person name="Foster-Nyarko E."/>
            <person name="Jarju S."/>
            <person name="Secka A."/>
            <person name="Antonio M."/>
            <person name="Oren A."/>
            <person name="Chaudhuri R.R."/>
            <person name="La Ragione R."/>
            <person name="Hildebrand F."/>
            <person name="Pallen M.J."/>
        </authorList>
    </citation>
    <scope>NUCLEOTIDE SEQUENCE</scope>
    <source>
        <strain evidence="13">CHK160-1198</strain>
    </source>
</reference>
<keyword evidence="4 10" id="KW-0699">rRNA-binding</keyword>
<comment type="subunit">
    <text evidence="10">Monomer. Associates with 30S ribosomal subunit, binds 16S rRNA.</text>
</comment>
<comment type="caution">
    <text evidence="13">The sequence shown here is derived from an EMBL/GenBank/DDBJ whole genome shotgun (WGS) entry which is preliminary data.</text>
</comment>